<gene>
    <name evidence="1" type="ORF">PYX00_006216</name>
</gene>
<sequence>MDPISCLEIYIAKIVEESLSIRGPQSRTAARHQEAEHKNISAMLSNDRFFKSWWAMEVLGTSCWFPEATEEDLFGLWSRRRHEEVCAGGMSEIDATEERLEMDAGNVRLDRMLNNMVSTTDRFCRRVVRTREAEDRKMATKRSKVHR</sequence>
<accession>A0AAW2HWF0</accession>
<protein>
    <submittedName>
        <fullName evidence="1">Uncharacterized protein</fullName>
    </submittedName>
</protein>
<reference evidence="1" key="1">
    <citation type="journal article" date="2024" name="Gigascience">
        <title>Chromosome-level genome of the poultry shaft louse Menopon gallinae provides insight into the host-switching and adaptive evolution of parasitic lice.</title>
        <authorList>
            <person name="Xu Y."/>
            <person name="Ma L."/>
            <person name="Liu S."/>
            <person name="Liang Y."/>
            <person name="Liu Q."/>
            <person name="He Z."/>
            <person name="Tian L."/>
            <person name="Duan Y."/>
            <person name="Cai W."/>
            <person name="Li H."/>
            <person name="Song F."/>
        </authorList>
    </citation>
    <scope>NUCLEOTIDE SEQUENCE</scope>
    <source>
        <strain evidence="1">Cailab_2023a</strain>
    </source>
</reference>
<dbReference type="AlphaFoldDB" id="A0AAW2HWF0"/>
<name>A0AAW2HWF0_9NEOP</name>
<comment type="caution">
    <text evidence="1">The sequence shown here is derived from an EMBL/GenBank/DDBJ whole genome shotgun (WGS) entry which is preliminary data.</text>
</comment>
<evidence type="ECO:0000313" key="1">
    <source>
        <dbReference type="EMBL" id="KAL0273580.1"/>
    </source>
</evidence>
<organism evidence="1">
    <name type="scientific">Menopon gallinae</name>
    <name type="common">poultry shaft louse</name>
    <dbReference type="NCBI Taxonomy" id="328185"/>
    <lineage>
        <taxon>Eukaryota</taxon>
        <taxon>Metazoa</taxon>
        <taxon>Ecdysozoa</taxon>
        <taxon>Arthropoda</taxon>
        <taxon>Hexapoda</taxon>
        <taxon>Insecta</taxon>
        <taxon>Pterygota</taxon>
        <taxon>Neoptera</taxon>
        <taxon>Paraneoptera</taxon>
        <taxon>Psocodea</taxon>
        <taxon>Troctomorpha</taxon>
        <taxon>Phthiraptera</taxon>
        <taxon>Amblycera</taxon>
        <taxon>Menoponidae</taxon>
        <taxon>Menopon</taxon>
    </lineage>
</organism>
<proteinExistence type="predicted"/>
<dbReference type="EMBL" id="JARGDH010000003">
    <property type="protein sequence ID" value="KAL0273580.1"/>
    <property type="molecule type" value="Genomic_DNA"/>
</dbReference>